<dbReference type="AlphaFoldDB" id="A0A940PE17"/>
<dbReference type="GO" id="GO:0004359">
    <property type="term" value="F:glutaminase activity"/>
    <property type="evidence" value="ECO:0007669"/>
    <property type="project" value="UniProtKB-EC"/>
</dbReference>
<evidence type="ECO:0000256" key="5">
    <source>
        <dbReference type="ARBA" id="ARBA00022962"/>
    </source>
</evidence>
<dbReference type="InterPro" id="IPR029062">
    <property type="entry name" value="Class_I_gatase-like"/>
</dbReference>
<dbReference type="PIRSF" id="PIRSF000495">
    <property type="entry name" value="Amidotransf_hisH"/>
    <property type="match status" value="1"/>
</dbReference>
<dbReference type="InterPro" id="IPR010139">
    <property type="entry name" value="Imidazole-glycPsynth_HisH"/>
</dbReference>
<keyword evidence="7 10" id="KW-0456">Lyase</keyword>
<dbReference type="Pfam" id="PF00117">
    <property type="entry name" value="GATase"/>
    <property type="match status" value="1"/>
</dbReference>
<dbReference type="NCBIfam" id="TIGR01855">
    <property type="entry name" value="IMP_synth_hisH"/>
    <property type="match status" value="1"/>
</dbReference>
<evidence type="ECO:0000256" key="10">
    <source>
        <dbReference type="HAMAP-Rule" id="MF_00278"/>
    </source>
</evidence>
<keyword evidence="14" id="KW-1185">Reference proteome</keyword>
<evidence type="ECO:0000256" key="4">
    <source>
        <dbReference type="ARBA" id="ARBA00022801"/>
    </source>
</evidence>
<dbReference type="EMBL" id="JAEEGA010000025">
    <property type="protein sequence ID" value="MBP1044326.1"/>
    <property type="molecule type" value="Genomic_DNA"/>
</dbReference>
<evidence type="ECO:0000256" key="7">
    <source>
        <dbReference type="ARBA" id="ARBA00023239"/>
    </source>
</evidence>
<dbReference type="EC" id="4.3.2.10" evidence="10"/>
<dbReference type="PANTHER" id="PTHR42701">
    <property type="entry name" value="IMIDAZOLE GLYCEROL PHOSPHATE SYNTHASE SUBUNIT HISH"/>
    <property type="match status" value="1"/>
</dbReference>
<reference evidence="13" key="1">
    <citation type="submission" date="2020-12" db="EMBL/GenBank/DDBJ databases">
        <title>Vagococcus allomyrinae sp. nov. and Enterococcus lavae sp. nov., isolated from the larvae of Allomyrina dichotoma.</title>
        <authorList>
            <person name="Lee S.D."/>
        </authorList>
    </citation>
    <scope>NUCLEOTIDE SEQUENCE</scope>
    <source>
        <strain evidence="13">BWB3-3</strain>
    </source>
</reference>
<evidence type="ECO:0000256" key="3">
    <source>
        <dbReference type="ARBA" id="ARBA00022605"/>
    </source>
</evidence>
<dbReference type="GO" id="GO:0005737">
    <property type="term" value="C:cytoplasm"/>
    <property type="evidence" value="ECO:0007669"/>
    <property type="project" value="UniProtKB-SubCell"/>
</dbReference>
<comment type="catalytic activity">
    <reaction evidence="9 10">
        <text>L-glutamine + H2O = L-glutamate + NH4(+)</text>
        <dbReference type="Rhea" id="RHEA:15889"/>
        <dbReference type="ChEBI" id="CHEBI:15377"/>
        <dbReference type="ChEBI" id="CHEBI:28938"/>
        <dbReference type="ChEBI" id="CHEBI:29985"/>
        <dbReference type="ChEBI" id="CHEBI:58359"/>
        <dbReference type="EC" id="3.5.1.2"/>
    </reaction>
</comment>
<dbReference type="EC" id="3.5.1.2" evidence="10"/>
<protein>
    <recommendedName>
        <fullName evidence="10">Imidazole glycerol phosphate synthase subunit HisH</fullName>
        <ecNumber evidence="10">4.3.2.10</ecNumber>
    </recommendedName>
    <alternativeName>
        <fullName evidence="10">IGP synthase glutaminase subunit</fullName>
        <ecNumber evidence="10">3.5.1.2</ecNumber>
    </alternativeName>
    <alternativeName>
        <fullName evidence="10">IGP synthase subunit HisH</fullName>
    </alternativeName>
    <alternativeName>
        <fullName evidence="10">ImGP synthase subunit HisH</fullName>
        <shortName evidence="10">IGPS subunit HisH</shortName>
    </alternativeName>
</protein>
<evidence type="ECO:0000256" key="11">
    <source>
        <dbReference type="PIRSR" id="PIRSR000495-1"/>
    </source>
</evidence>
<evidence type="ECO:0000256" key="6">
    <source>
        <dbReference type="ARBA" id="ARBA00023102"/>
    </source>
</evidence>
<organism evidence="13 14">
    <name type="scientific">Vagococcus allomyrinae</name>
    <dbReference type="NCBI Taxonomy" id="2794353"/>
    <lineage>
        <taxon>Bacteria</taxon>
        <taxon>Bacillati</taxon>
        <taxon>Bacillota</taxon>
        <taxon>Bacilli</taxon>
        <taxon>Lactobacillales</taxon>
        <taxon>Enterococcaceae</taxon>
        <taxon>Vagococcus</taxon>
    </lineage>
</organism>
<proteinExistence type="inferred from homology"/>
<dbReference type="RefSeq" id="WP_209532709.1">
    <property type="nucleotide sequence ID" value="NZ_JAEEGA010000025.1"/>
</dbReference>
<comment type="pathway">
    <text evidence="1 10">Amino-acid biosynthesis; L-histidine biosynthesis; L-histidine from 5-phospho-alpha-D-ribose 1-diphosphate: step 5/9.</text>
</comment>
<comment type="caution">
    <text evidence="13">The sequence shown here is derived from an EMBL/GenBank/DDBJ whole genome shotgun (WGS) entry which is preliminary data.</text>
</comment>
<evidence type="ECO:0000256" key="2">
    <source>
        <dbReference type="ARBA" id="ARBA00011152"/>
    </source>
</evidence>
<comment type="subcellular location">
    <subcellularLocation>
        <location evidence="10">Cytoplasm</location>
    </subcellularLocation>
</comment>
<evidence type="ECO:0000256" key="9">
    <source>
        <dbReference type="ARBA" id="ARBA00049534"/>
    </source>
</evidence>
<dbReference type="GO" id="GO:0016829">
    <property type="term" value="F:lyase activity"/>
    <property type="evidence" value="ECO:0007669"/>
    <property type="project" value="UniProtKB-KW"/>
</dbReference>
<keyword evidence="3 10" id="KW-0028">Amino-acid biosynthesis</keyword>
<dbReference type="GO" id="GO:0000105">
    <property type="term" value="P:L-histidine biosynthetic process"/>
    <property type="evidence" value="ECO:0007669"/>
    <property type="project" value="UniProtKB-UniRule"/>
</dbReference>
<comment type="subunit">
    <text evidence="2 10">Heterodimer of HisH and HisF.</text>
</comment>
<keyword evidence="4 10" id="KW-0378">Hydrolase</keyword>
<dbReference type="InterPro" id="IPR017926">
    <property type="entry name" value="GATASE"/>
</dbReference>
<dbReference type="Gene3D" id="3.40.50.880">
    <property type="match status" value="1"/>
</dbReference>
<keyword evidence="5 10" id="KW-0315">Glutamine amidotransferase</keyword>
<evidence type="ECO:0000313" key="14">
    <source>
        <dbReference type="Proteomes" id="UP000674938"/>
    </source>
</evidence>
<dbReference type="CDD" id="cd01748">
    <property type="entry name" value="GATase1_IGP_Synthase"/>
    <property type="match status" value="1"/>
</dbReference>
<accession>A0A940PE17</accession>
<feature type="active site" description="Nucleophile" evidence="10 11">
    <location>
        <position position="79"/>
    </location>
</feature>
<evidence type="ECO:0000256" key="1">
    <source>
        <dbReference type="ARBA" id="ARBA00005091"/>
    </source>
</evidence>
<feature type="domain" description="Glutamine amidotransferase" evidence="12">
    <location>
        <begin position="3"/>
        <end position="187"/>
    </location>
</feature>
<dbReference type="PROSITE" id="PS51273">
    <property type="entry name" value="GATASE_TYPE_1"/>
    <property type="match status" value="1"/>
</dbReference>
<sequence>MMVIVDYDTGNTRSLSMAFEKIGMPTLISDQASDILQAKGLVLPGVGAFPKAMEALKERGLVGPIREAVANGTPLLGICLGMQLLFDYSLEYGETAGLGLIPGKVLPFPRELALRIPHMGWNSLQVTRADSLVAGVEDEFVYYVHSYYVDCPNEYVLSSSDYGVNVPGIVKNNHVYGMQFHPEKSGEVGLALLSGFKKVVEA</sequence>
<feature type="active site" evidence="10 11">
    <location>
        <position position="183"/>
    </location>
</feature>
<keyword evidence="6 10" id="KW-0368">Histidine biosynthesis</keyword>
<gene>
    <name evidence="10 13" type="primary">hisH</name>
    <name evidence="13" type="ORF">I6N95_25280</name>
</gene>
<dbReference type="GO" id="GO:0000107">
    <property type="term" value="F:imidazoleglycerol-phosphate synthase activity"/>
    <property type="evidence" value="ECO:0007669"/>
    <property type="project" value="UniProtKB-UniRule"/>
</dbReference>
<evidence type="ECO:0000256" key="8">
    <source>
        <dbReference type="ARBA" id="ARBA00047838"/>
    </source>
</evidence>
<dbReference type="PANTHER" id="PTHR42701:SF1">
    <property type="entry name" value="IMIDAZOLE GLYCEROL PHOSPHATE SYNTHASE SUBUNIT HISH"/>
    <property type="match status" value="1"/>
</dbReference>
<comment type="catalytic activity">
    <reaction evidence="8 10">
        <text>5-[(5-phospho-1-deoxy-D-ribulos-1-ylimino)methylamino]-1-(5-phospho-beta-D-ribosyl)imidazole-4-carboxamide + L-glutamine = D-erythro-1-(imidazol-4-yl)glycerol 3-phosphate + 5-amino-1-(5-phospho-beta-D-ribosyl)imidazole-4-carboxamide + L-glutamate + H(+)</text>
        <dbReference type="Rhea" id="RHEA:24793"/>
        <dbReference type="ChEBI" id="CHEBI:15378"/>
        <dbReference type="ChEBI" id="CHEBI:29985"/>
        <dbReference type="ChEBI" id="CHEBI:58278"/>
        <dbReference type="ChEBI" id="CHEBI:58359"/>
        <dbReference type="ChEBI" id="CHEBI:58475"/>
        <dbReference type="ChEBI" id="CHEBI:58525"/>
        <dbReference type="EC" id="4.3.2.10"/>
    </reaction>
</comment>
<dbReference type="HAMAP" id="MF_00278">
    <property type="entry name" value="HisH"/>
    <property type="match status" value="1"/>
</dbReference>
<dbReference type="SUPFAM" id="SSF52317">
    <property type="entry name" value="Class I glutamine amidotransferase-like"/>
    <property type="match status" value="1"/>
</dbReference>
<name>A0A940PE17_9ENTE</name>
<dbReference type="Proteomes" id="UP000674938">
    <property type="component" value="Unassembled WGS sequence"/>
</dbReference>
<feature type="active site" evidence="10 11">
    <location>
        <position position="181"/>
    </location>
</feature>
<keyword evidence="10" id="KW-0963">Cytoplasm</keyword>
<evidence type="ECO:0000313" key="13">
    <source>
        <dbReference type="EMBL" id="MBP1044326.1"/>
    </source>
</evidence>
<comment type="function">
    <text evidence="10">IGPS catalyzes the conversion of PRFAR and glutamine to IGP, AICAR and glutamate. The HisH subunit catalyzes the hydrolysis of glutamine to glutamate and ammonia as part of the synthesis of IGP and AICAR. The resulting ammonia molecule is channeled to the active site of HisF.</text>
</comment>
<evidence type="ECO:0000259" key="12">
    <source>
        <dbReference type="Pfam" id="PF00117"/>
    </source>
</evidence>
<dbReference type="PROSITE" id="PS51274">
    <property type="entry name" value="GATASE_COBBQ"/>
    <property type="match status" value="1"/>
</dbReference>